<evidence type="ECO:0000259" key="10">
    <source>
        <dbReference type="Pfam" id="PF10502"/>
    </source>
</evidence>
<dbReference type="NCBIfam" id="TIGR02227">
    <property type="entry name" value="sigpep_I_bact"/>
    <property type="match status" value="1"/>
</dbReference>
<dbReference type="GO" id="GO:0004252">
    <property type="term" value="F:serine-type endopeptidase activity"/>
    <property type="evidence" value="ECO:0007669"/>
    <property type="project" value="InterPro"/>
</dbReference>
<dbReference type="InterPro" id="IPR000223">
    <property type="entry name" value="Pept_S26A_signal_pept_1"/>
</dbReference>
<dbReference type="InterPro" id="IPR019533">
    <property type="entry name" value="Peptidase_S26"/>
</dbReference>
<evidence type="ECO:0000256" key="1">
    <source>
        <dbReference type="ARBA" id="ARBA00000677"/>
    </source>
</evidence>
<dbReference type="GO" id="GO:0006465">
    <property type="term" value="P:signal peptide processing"/>
    <property type="evidence" value="ECO:0007669"/>
    <property type="project" value="InterPro"/>
</dbReference>
<dbReference type="InParanoid" id="A0A371RLM1"/>
<comment type="catalytic activity">
    <reaction evidence="1 8">
        <text>Cleavage of hydrophobic, N-terminal signal or leader sequences from secreted and periplasmic proteins.</text>
        <dbReference type="EC" id="3.4.21.89"/>
    </reaction>
</comment>
<gene>
    <name evidence="11" type="primary">lepB</name>
    <name evidence="11" type="ORF">DX908_04750</name>
</gene>
<feature type="domain" description="Peptidase S26" evidence="10">
    <location>
        <begin position="9"/>
        <end position="232"/>
    </location>
</feature>
<dbReference type="InterPro" id="IPR036286">
    <property type="entry name" value="LexA/Signal_pep-like_sf"/>
</dbReference>
<keyword evidence="5 8" id="KW-0645">Protease</keyword>
<reference evidence="11 12" key="1">
    <citation type="submission" date="2018-08" db="EMBL/GenBank/DDBJ databases">
        <title>Parvularcula sp. SM1705, isolated from surface water of the South Sea China.</title>
        <authorList>
            <person name="Sun L."/>
        </authorList>
    </citation>
    <scope>NUCLEOTIDE SEQUENCE [LARGE SCALE GENOMIC DNA]</scope>
    <source>
        <strain evidence="11 12">SM1705</strain>
    </source>
</reference>
<organism evidence="11 12">
    <name type="scientific">Parvularcula marina</name>
    <dbReference type="NCBI Taxonomy" id="2292771"/>
    <lineage>
        <taxon>Bacteria</taxon>
        <taxon>Pseudomonadati</taxon>
        <taxon>Pseudomonadota</taxon>
        <taxon>Alphaproteobacteria</taxon>
        <taxon>Parvularculales</taxon>
        <taxon>Parvularculaceae</taxon>
        <taxon>Parvularcula</taxon>
    </lineage>
</organism>
<dbReference type="Proteomes" id="UP000264589">
    <property type="component" value="Unassembled WGS sequence"/>
</dbReference>
<evidence type="ECO:0000256" key="2">
    <source>
        <dbReference type="ARBA" id="ARBA00009370"/>
    </source>
</evidence>
<protein>
    <recommendedName>
        <fullName evidence="4 8">Signal peptidase I</fullName>
        <ecNumber evidence="3 8">3.4.21.89</ecNumber>
    </recommendedName>
</protein>
<keyword evidence="12" id="KW-1185">Reference proteome</keyword>
<dbReference type="GO" id="GO:0016020">
    <property type="term" value="C:membrane"/>
    <property type="evidence" value="ECO:0007669"/>
    <property type="project" value="UniProtKB-SubCell"/>
</dbReference>
<dbReference type="OrthoDB" id="9815782at2"/>
<dbReference type="GO" id="GO:0009003">
    <property type="term" value="F:signal peptidase activity"/>
    <property type="evidence" value="ECO:0007669"/>
    <property type="project" value="UniProtKB-EC"/>
</dbReference>
<dbReference type="PANTHER" id="PTHR43390">
    <property type="entry name" value="SIGNAL PEPTIDASE I"/>
    <property type="match status" value="1"/>
</dbReference>
<dbReference type="Gene3D" id="2.10.109.10">
    <property type="entry name" value="Umud Fragment, subunit A"/>
    <property type="match status" value="1"/>
</dbReference>
<evidence type="ECO:0000313" key="12">
    <source>
        <dbReference type="Proteomes" id="UP000264589"/>
    </source>
</evidence>
<dbReference type="InterPro" id="IPR019756">
    <property type="entry name" value="Pept_S26A_signal_pept_1_Ser-AS"/>
</dbReference>
<feature type="transmembrane region" description="Helical" evidence="8">
    <location>
        <begin position="12"/>
        <end position="32"/>
    </location>
</feature>
<evidence type="ECO:0000256" key="7">
    <source>
        <dbReference type="PIRSR" id="PIRSR600223-1"/>
    </source>
</evidence>
<dbReference type="AlphaFoldDB" id="A0A371RLM1"/>
<evidence type="ECO:0000256" key="6">
    <source>
        <dbReference type="ARBA" id="ARBA00022801"/>
    </source>
</evidence>
<dbReference type="PROSITE" id="PS00760">
    <property type="entry name" value="SPASE_I_2"/>
    <property type="match status" value="1"/>
</dbReference>
<dbReference type="EC" id="3.4.21.89" evidence="3 8"/>
<evidence type="ECO:0000256" key="3">
    <source>
        <dbReference type="ARBA" id="ARBA00013208"/>
    </source>
</evidence>
<name>A0A371RLM1_9PROT</name>
<dbReference type="SUPFAM" id="SSF51306">
    <property type="entry name" value="LexA/Signal peptidase"/>
    <property type="match status" value="1"/>
</dbReference>
<dbReference type="PANTHER" id="PTHR43390:SF1">
    <property type="entry name" value="CHLOROPLAST PROCESSING PEPTIDASE"/>
    <property type="match status" value="1"/>
</dbReference>
<keyword evidence="6 8" id="KW-0378">Hydrolase</keyword>
<dbReference type="PROSITE" id="PS00501">
    <property type="entry name" value="SPASE_I_1"/>
    <property type="match status" value="1"/>
</dbReference>
<proteinExistence type="inferred from homology"/>
<evidence type="ECO:0000256" key="8">
    <source>
        <dbReference type="RuleBase" id="RU003993"/>
    </source>
</evidence>
<feature type="active site" evidence="7">
    <location>
        <position position="38"/>
    </location>
</feature>
<evidence type="ECO:0000256" key="5">
    <source>
        <dbReference type="ARBA" id="ARBA00022670"/>
    </source>
</evidence>
<evidence type="ECO:0000256" key="9">
    <source>
        <dbReference type="RuleBase" id="RU362042"/>
    </source>
</evidence>
<dbReference type="InterPro" id="IPR019757">
    <property type="entry name" value="Pept_S26A_signal_pept_1_Lys-AS"/>
</dbReference>
<keyword evidence="8" id="KW-0472">Membrane</keyword>
<keyword evidence="8" id="KW-0812">Transmembrane</keyword>
<comment type="subcellular location">
    <subcellularLocation>
        <location evidence="9">Membrane</location>
        <topology evidence="9">Single-pass type II membrane protein</topology>
    </subcellularLocation>
</comment>
<keyword evidence="8" id="KW-1133">Transmembrane helix</keyword>
<dbReference type="FunCoup" id="A0A371RLM1">
    <property type="interactions" value="335"/>
</dbReference>
<sequence>MTALEEAIDIGRTVLIAVAITLFVRFFFFQPFNIPSGSMKPTLLIGDFVLVDKVEYGYSRASLIWPMTRMPVHGRVLSDTPNTGEIVVFKNSADKNKDYIKRVIGTPGDTVQVQGGVLYVNGEQVKRELLQQPSHCNLGAGRIVTTMPVYRETLPNGVSYIIQECRGNSSVYDNTEAFVVPAGHYFLMGDNRDNSSDSRSDVVGYKPIPSGWEGEETMFHFVPLDQIVGKATRVAFSVDGDKAQIWEVWKWPFAIRYSRLMGSVE</sequence>
<dbReference type="CDD" id="cd06530">
    <property type="entry name" value="S26_SPase_I"/>
    <property type="match status" value="1"/>
</dbReference>
<dbReference type="EMBL" id="QUQO01000001">
    <property type="protein sequence ID" value="RFB06353.1"/>
    <property type="molecule type" value="Genomic_DNA"/>
</dbReference>
<comment type="similarity">
    <text evidence="2 9">Belongs to the peptidase S26 family.</text>
</comment>
<dbReference type="Pfam" id="PF10502">
    <property type="entry name" value="Peptidase_S26"/>
    <property type="match status" value="1"/>
</dbReference>
<comment type="caution">
    <text evidence="11">The sequence shown here is derived from an EMBL/GenBank/DDBJ whole genome shotgun (WGS) entry which is preliminary data.</text>
</comment>
<feature type="active site" evidence="7">
    <location>
        <position position="101"/>
    </location>
</feature>
<evidence type="ECO:0000256" key="4">
    <source>
        <dbReference type="ARBA" id="ARBA00019232"/>
    </source>
</evidence>
<accession>A0A371RLM1</accession>
<dbReference type="PRINTS" id="PR00727">
    <property type="entry name" value="LEADERPTASE"/>
</dbReference>
<evidence type="ECO:0000313" key="11">
    <source>
        <dbReference type="EMBL" id="RFB06353.1"/>
    </source>
</evidence>